<accession>A0A0E9QQ47</accession>
<protein>
    <submittedName>
        <fullName evidence="1">Uncharacterized protein</fullName>
    </submittedName>
</protein>
<proteinExistence type="predicted"/>
<name>A0A0E9QQ47_ANGAN</name>
<sequence length="40" mass="4635">MALFILKAWQEILKKIISNFSKVSRGKKTFHVSSIKLNKT</sequence>
<dbReference type="EMBL" id="GBXM01089648">
    <property type="protein sequence ID" value="JAH18929.1"/>
    <property type="molecule type" value="Transcribed_RNA"/>
</dbReference>
<organism evidence="1">
    <name type="scientific">Anguilla anguilla</name>
    <name type="common">European freshwater eel</name>
    <name type="synonym">Muraena anguilla</name>
    <dbReference type="NCBI Taxonomy" id="7936"/>
    <lineage>
        <taxon>Eukaryota</taxon>
        <taxon>Metazoa</taxon>
        <taxon>Chordata</taxon>
        <taxon>Craniata</taxon>
        <taxon>Vertebrata</taxon>
        <taxon>Euteleostomi</taxon>
        <taxon>Actinopterygii</taxon>
        <taxon>Neopterygii</taxon>
        <taxon>Teleostei</taxon>
        <taxon>Anguilliformes</taxon>
        <taxon>Anguillidae</taxon>
        <taxon>Anguilla</taxon>
    </lineage>
</organism>
<dbReference type="AlphaFoldDB" id="A0A0E9QQ47"/>
<reference evidence="1" key="1">
    <citation type="submission" date="2014-11" db="EMBL/GenBank/DDBJ databases">
        <authorList>
            <person name="Amaro Gonzalez C."/>
        </authorList>
    </citation>
    <scope>NUCLEOTIDE SEQUENCE</scope>
</reference>
<evidence type="ECO:0000313" key="1">
    <source>
        <dbReference type="EMBL" id="JAH18929.1"/>
    </source>
</evidence>
<reference evidence="1" key="2">
    <citation type="journal article" date="2015" name="Fish Shellfish Immunol.">
        <title>Early steps in the European eel (Anguilla anguilla)-Vibrio vulnificus interaction in the gills: Role of the RtxA13 toxin.</title>
        <authorList>
            <person name="Callol A."/>
            <person name="Pajuelo D."/>
            <person name="Ebbesson L."/>
            <person name="Teles M."/>
            <person name="MacKenzie S."/>
            <person name="Amaro C."/>
        </authorList>
    </citation>
    <scope>NUCLEOTIDE SEQUENCE</scope>
</reference>